<gene>
    <name evidence="2" type="primary">LOC117650753</name>
</gene>
<reference evidence="2" key="1">
    <citation type="submission" date="2025-08" db="UniProtKB">
        <authorList>
            <consortium name="RefSeq"/>
        </authorList>
    </citation>
    <scope>IDENTIFICATION</scope>
    <source>
        <tissue evidence="2">Total insect</tissue>
    </source>
</reference>
<dbReference type="AlphaFoldDB" id="A0A6P8ZZV6"/>
<dbReference type="GeneID" id="117650753"/>
<dbReference type="KEGG" id="tpal:117650753"/>
<dbReference type="InParanoid" id="A0A6P8ZZV6"/>
<proteinExistence type="predicted"/>
<name>A0A6P8ZZV6_THRPL</name>
<dbReference type="OrthoDB" id="7699125at2759"/>
<evidence type="ECO:0000313" key="2">
    <source>
        <dbReference type="RefSeq" id="XP_034250241.1"/>
    </source>
</evidence>
<sequence length="695" mass="78551">MEQKLDTPIHSLPFLENFVQTAYGQAVSHDDVLSFLESFKGQSIFEGVGTQTELETYLKHSSGGSNVELDQVVLEYKEVLNKQGIPRRVPLKYGYVIPFLPQLEQLLNCKDVLECVDNPLPLDDELYRTVTDGLLYKYHQVTMEHGPQTLCFIIHVDDVEPCHALKSKTGKHNVRMFYWILGNIHPDKRSSLKAINLLAIVKVKVVKEFGNDHFLEDFVEGMKKLGTEGVVFNIQGVPRRFHGFLLFASADNPAAANLGGFKETMAALRPCRMCMVKSIDLNNSFLENPDLLRKLEEHNEHVRQVLSFQGKRTRRSVRHVRVVNINVDDEIEEACDIDVADEKYLDHWHPSTNFGVNGKSILSDCPGFDVTKCLAQDIMHVLAEGVVEVLCRRILKDLCFPPQRQGRRVTPLLSLDFVNKLIQSKCDLGHYETSRPSVIEASHVNGKKLRQSASQMMVLLHLMPFIVHNICPQEKLDLIIQCIKLVNLCKSYEHSKSDVSTVRIMVEHFGNSFVQVYPDVKILKLHCLAHLAMQIRLLGPLRQQACYRSESMHTKVTSVAPVVRCKKNIAFSCASRYLSERNAEIMEGKANGNFLYEGDVVKGAKAIVVSSLPQSDAFLEKYSELTESSVLFEMREVSKAGRNWYTGGVVMVEKAGADSKFGRIHKLFINEAGEIIFLCKSYVTQFVPALKVTVK</sequence>
<evidence type="ECO:0000313" key="1">
    <source>
        <dbReference type="Proteomes" id="UP000515158"/>
    </source>
</evidence>
<accession>A0A6P8ZZV6</accession>
<dbReference type="PANTHER" id="PTHR46579">
    <property type="entry name" value="F5/8 TYPE C DOMAIN-CONTAINING PROTEIN-RELATED"/>
    <property type="match status" value="1"/>
</dbReference>
<protein>
    <submittedName>
        <fullName evidence="2">Uncharacterized protein LOC117650753</fullName>
    </submittedName>
</protein>
<dbReference type="RefSeq" id="XP_034250241.1">
    <property type="nucleotide sequence ID" value="XM_034394350.1"/>
</dbReference>
<organism evidence="2">
    <name type="scientific">Thrips palmi</name>
    <name type="common">Melon thrips</name>
    <dbReference type="NCBI Taxonomy" id="161013"/>
    <lineage>
        <taxon>Eukaryota</taxon>
        <taxon>Metazoa</taxon>
        <taxon>Ecdysozoa</taxon>
        <taxon>Arthropoda</taxon>
        <taxon>Hexapoda</taxon>
        <taxon>Insecta</taxon>
        <taxon>Pterygota</taxon>
        <taxon>Neoptera</taxon>
        <taxon>Paraneoptera</taxon>
        <taxon>Thysanoptera</taxon>
        <taxon>Terebrantia</taxon>
        <taxon>Thripoidea</taxon>
        <taxon>Thripidae</taxon>
        <taxon>Thrips</taxon>
    </lineage>
</organism>
<dbReference type="PANTHER" id="PTHR46579:SF1">
    <property type="entry name" value="F5_8 TYPE C DOMAIN-CONTAINING PROTEIN"/>
    <property type="match status" value="1"/>
</dbReference>
<keyword evidence="1" id="KW-1185">Reference proteome</keyword>
<dbReference type="Proteomes" id="UP000515158">
    <property type="component" value="Unplaced"/>
</dbReference>